<dbReference type="EMBL" id="WTYH01000001">
    <property type="protein sequence ID" value="MXO94190.1"/>
    <property type="molecule type" value="Genomic_DNA"/>
</dbReference>
<keyword evidence="10" id="KW-1185">Reference proteome</keyword>
<keyword evidence="4 8" id="KW-0812">Transmembrane</keyword>
<reference evidence="9 10" key="1">
    <citation type="submission" date="2019-12" db="EMBL/GenBank/DDBJ databases">
        <title>Genomic-based taxomic classification of the family Erythrobacteraceae.</title>
        <authorList>
            <person name="Xu L."/>
        </authorList>
    </citation>
    <scope>NUCLEOTIDE SEQUENCE [LARGE SCALE GENOMIC DNA]</scope>
    <source>
        <strain evidence="9 10">RC4-10-4</strain>
    </source>
</reference>
<evidence type="ECO:0000256" key="1">
    <source>
        <dbReference type="ARBA" id="ARBA00004651"/>
    </source>
</evidence>
<evidence type="ECO:0000256" key="4">
    <source>
        <dbReference type="ARBA" id="ARBA00022692"/>
    </source>
</evidence>
<evidence type="ECO:0000256" key="3">
    <source>
        <dbReference type="ARBA" id="ARBA00022679"/>
    </source>
</evidence>
<dbReference type="RefSeq" id="WP_160731870.1">
    <property type="nucleotide sequence ID" value="NZ_BMJK01000002.1"/>
</dbReference>
<evidence type="ECO:0000313" key="9">
    <source>
        <dbReference type="EMBL" id="MXO94190.1"/>
    </source>
</evidence>
<dbReference type="GO" id="GO:0016758">
    <property type="term" value="F:hexosyltransferase activity"/>
    <property type="evidence" value="ECO:0007669"/>
    <property type="project" value="InterPro"/>
</dbReference>
<feature type="transmembrane region" description="Helical" evidence="8">
    <location>
        <begin position="203"/>
        <end position="222"/>
    </location>
</feature>
<feature type="transmembrane region" description="Helical" evidence="8">
    <location>
        <begin position="357"/>
        <end position="378"/>
    </location>
</feature>
<keyword evidence="6 8" id="KW-0472">Membrane</keyword>
<comment type="subcellular location">
    <subcellularLocation>
        <location evidence="1">Cell membrane</location>
        <topology evidence="1">Multi-pass membrane protein</topology>
    </subcellularLocation>
</comment>
<feature type="transmembrane region" description="Helical" evidence="8">
    <location>
        <begin position="172"/>
        <end position="196"/>
    </location>
</feature>
<evidence type="ECO:0000256" key="2">
    <source>
        <dbReference type="ARBA" id="ARBA00022475"/>
    </source>
</evidence>
<evidence type="ECO:0000256" key="6">
    <source>
        <dbReference type="ARBA" id="ARBA00023136"/>
    </source>
</evidence>
<dbReference type="Proteomes" id="UP000460626">
    <property type="component" value="Unassembled WGS sequence"/>
</dbReference>
<evidence type="ECO:0000256" key="7">
    <source>
        <dbReference type="ARBA" id="ARBA00024033"/>
    </source>
</evidence>
<dbReference type="InterPro" id="IPR018584">
    <property type="entry name" value="GT87"/>
</dbReference>
<evidence type="ECO:0000256" key="5">
    <source>
        <dbReference type="ARBA" id="ARBA00022989"/>
    </source>
</evidence>
<dbReference type="Pfam" id="PF09594">
    <property type="entry name" value="GT87"/>
    <property type="match status" value="1"/>
</dbReference>
<feature type="transmembrane region" description="Helical" evidence="8">
    <location>
        <begin position="20"/>
        <end position="40"/>
    </location>
</feature>
<evidence type="ECO:0000313" key="10">
    <source>
        <dbReference type="Proteomes" id="UP000460626"/>
    </source>
</evidence>
<accession>A0A845A3I3</accession>
<evidence type="ECO:0000256" key="8">
    <source>
        <dbReference type="SAM" id="Phobius"/>
    </source>
</evidence>
<proteinExistence type="inferred from homology"/>
<organism evidence="9 10">
    <name type="scientific">Aurantiacibacter arachoides</name>
    <dbReference type="NCBI Taxonomy" id="1850444"/>
    <lineage>
        <taxon>Bacteria</taxon>
        <taxon>Pseudomonadati</taxon>
        <taxon>Pseudomonadota</taxon>
        <taxon>Alphaproteobacteria</taxon>
        <taxon>Sphingomonadales</taxon>
        <taxon>Erythrobacteraceae</taxon>
        <taxon>Aurantiacibacter</taxon>
    </lineage>
</organism>
<protein>
    <submittedName>
        <fullName evidence="9">DUF2029 domain-containing protein</fullName>
    </submittedName>
</protein>
<comment type="similarity">
    <text evidence="7">Belongs to the glycosyltransferase 87 family.</text>
</comment>
<keyword evidence="3" id="KW-0808">Transferase</keyword>
<keyword evidence="5 8" id="KW-1133">Transmembrane helix</keyword>
<name>A0A845A3I3_9SPHN</name>
<feature type="transmembrane region" description="Helical" evidence="8">
    <location>
        <begin position="95"/>
        <end position="125"/>
    </location>
</feature>
<feature type="transmembrane region" description="Helical" evidence="8">
    <location>
        <begin position="137"/>
        <end position="166"/>
    </location>
</feature>
<dbReference type="AlphaFoldDB" id="A0A845A3I3"/>
<gene>
    <name evidence="9" type="ORF">GRI62_11345</name>
</gene>
<dbReference type="OrthoDB" id="7679563at2"/>
<feature type="transmembrane region" description="Helical" evidence="8">
    <location>
        <begin position="294"/>
        <end position="313"/>
    </location>
</feature>
<comment type="caution">
    <text evidence="9">The sequence shown here is derived from an EMBL/GenBank/DDBJ whole genome shotgun (WGS) entry which is preliminary data.</text>
</comment>
<feature type="transmembrane region" description="Helical" evidence="8">
    <location>
        <begin position="267"/>
        <end position="287"/>
    </location>
</feature>
<sequence>MTGKMLAFLREADWLTPERVRGYAVILGIASLALLANSYMKALGPDGSDFLAFWGAGQVTFAGDPAAAYDLATQERVQTATGSRGWFAFVNPPPFLFVAAPLGALPFPLAWITWVAATYAAYVFATMRAFARYWLPALVFPGALLAAGHAQTGLLTAALLVGGAALLGRQPVLAGVVLGALVIKPHLALLVPFWLAGAGNWRGFLAAGATAVGLLLAAWRAFGLDTMIAYTRSWDASAAILASDDPEFYLRMASPYSQLRLVIDPGLALAANAVVSIFAISIAFMAWRRMGEDALASGALVLAATALASPYLFNYDLPFLILPILWLAWTAQRQGFRPFEKLLLVALFFAPYATRAAALPLGVNLMPLASILLVWLVWSRGGQAGSETGAAPGPKAIVTNLSSPPAMRRSEGNRVTTQSI</sequence>
<keyword evidence="2" id="KW-1003">Cell membrane</keyword>
<dbReference type="GO" id="GO:0005886">
    <property type="term" value="C:plasma membrane"/>
    <property type="evidence" value="ECO:0007669"/>
    <property type="project" value="UniProtKB-SubCell"/>
</dbReference>